<evidence type="ECO:0000256" key="5">
    <source>
        <dbReference type="ARBA" id="ARBA00022989"/>
    </source>
</evidence>
<dbReference type="InterPro" id="IPR050487">
    <property type="entry name" value="FtsQ_DivIB"/>
</dbReference>
<evidence type="ECO:0000256" key="4">
    <source>
        <dbReference type="ARBA" id="ARBA00022692"/>
    </source>
</evidence>
<name>A0A839QSV8_9MICO</name>
<dbReference type="InterPro" id="IPR034746">
    <property type="entry name" value="POTRA"/>
</dbReference>
<keyword evidence="3 11" id="KW-0132">Cell division</keyword>
<dbReference type="GO" id="GO:0005886">
    <property type="term" value="C:plasma membrane"/>
    <property type="evidence" value="ECO:0007669"/>
    <property type="project" value="TreeGrafter"/>
</dbReference>
<evidence type="ECO:0000256" key="6">
    <source>
        <dbReference type="ARBA" id="ARBA00023136"/>
    </source>
</evidence>
<keyword evidence="2" id="KW-1003">Cell membrane</keyword>
<feature type="domain" description="POTRA" evidence="10">
    <location>
        <begin position="128"/>
        <end position="196"/>
    </location>
</feature>
<keyword evidence="12" id="KW-1185">Reference proteome</keyword>
<accession>A0A839QSV8</accession>
<organism evidence="11 12">
    <name type="scientific">Helcobacillus massiliensis</name>
    <dbReference type="NCBI Taxonomy" id="521392"/>
    <lineage>
        <taxon>Bacteria</taxon>
        <taxon>Bacillati</taxon>
        <taxon>Actinomycetota</taxon>
        <taxon>Actinomycetes</taxon>
        <taxon>Micrococcales</taxon>
        <taxon>Dermabacteraceae</taxon>
        <taxon>Helcobacillus</taxon>
    </lineage>
</organism>
<evidence type="ECO:0000256" key="2">
    <source>
        <dbReference type="ARBA" id="ARBA00022475"/>
    </source>
</evidence>
<evidence type="ECO:0000256" key="9">
    <source>
        <dbReference type="SAM" id="Phobius"/>
    </source>
</evidence>
<evidence type="ECO:0000313" key="12">
    <source>
        <dbReference type="Proteomes" id="UP000568050"/>
    </source>
</evidence>
<dbReference type="InterPro" id="IPR005548">
    <property type="entry name" value="Cell_div_FtsQ/DivIB_C"/>
</dbReference>
<dbReference type="PANTHER" id="PTHR37820">
    <property type="entry name" value="CELL DIVISION PROTEIN DIVIB"/>
    <property type="match status" value="1"/>
</dbReference>
<gene>
    <name evidence="11" type="ORF">FHX50_000088</name>
</gene>
<evidence type="ECO:0000256" key="3">
    <source>
        <dbReference type="ARBA" id="ARBA00022618"/>
    </source>
</evidence>
<keyword evidence="5 9" id="KW-1133">Transmembrane helix</keyword>
<dbReference type="InterPro" id="IPR013685">
    <property type="entry name" value="POTRA_FtsQ_type"/>
</dbReference>
<feature type="compositionally biased region" description="Basic and acidic residues" evidence="8">
    <location>
        <begin position="68"/>
        <end position="83"/>
    </location>
</feature>
<dbReference type="PROSITE" id="PS51779">
    <property type="entry name" value="POTRA"/>
    <property type="match status" value="1"/>
</dbReference>
<dbReference type="GO" id="GO:0051301">
    <property type="term" value="P:cell division"/>
    <property type="evidence" value="ECO:0007669"/>
    <property type="project" value="UniProtKB-KW"/>
</dbReference>
<evidence type="ECO:0000256" key="7">
    <source>
        <dbReference type="ARBA" id="ARBA00023306"/>
    </source>
</evidence>
<keyword evidence="6 9" id="KW-0472">Membrane</keyword>
<sequence length="323" mass="34516">MKQPRIRRPSGAPHTPRRPVDDQHPSASGSHAAPDPADSQQRDQVGSEVERQEEPTTLARRSGSSRVVDARDRFASTHRDDAGGRGGLLSRLRPRPWQRSRRPIVITLLIAGVLLVAALAALLFMPQFKLEETTVTGTGYVSEESITQVTGPQMGRSILLADTSGAADEIATIPGVKDAEVDRAWPNRLRVTVTEREPAAVVKNGSATHVVDLDGVVLPKASAQGKSLRTLTVKGEAIDPERTQEALMATLTTIDPALLKQVTGIEASTPSNVTVKITTDSGPKTIIWGTAEDGELKSKVVQALLKQPGSTIDVSAPHSPTTR</sequence>
<dbReference type="EMBL" id="JACHWP010000001">
    <property type="protein sequence ID" value="MBB3021840.1"/>
    <property type="molecule type" value="Genomic_DNA"/>
</dbReference>
<evidence type="ECO:0000313" key="11">
    <source>
        <dbReference type="EMBL" id="MBB3021840.1"/>
    </source>
</evidence>
<dbReference type="Pfam" id="PF08478">
    <property type="entry name" value="POTRA_1"/>
    <property type="match status" value="1"/>
</dbReference>
<dbReference type="PANTHER" id="PTHR37820:SF1">
    <property type="entry name" value="CELL DIVISION PROTEIN FTSQ"/>
    <property type="match status" value="1"/>
</dbReference>
<comment type="subcellular location">
    <subcellularLocation>
        <location evidence="1">Membrane</location>
    </subcellularLocation>
</comment>
<proteinExistence type="predicted"/>
<keyword evidence="4 9" id="KW-0812">Transmembrane</keyword>
<evidence type="ECO:0000256" key="1">
    <source>
        <dbReference type="ARBA" id="ARBA00004370"/>
    </source>
</evidence>
<keyword evidence="7" id="KW-0131">Cell cycle</keyword>
<dbReference type="Gene3D" id="3.10.20.310">
    <property type="entry name" value="membrane protein fhac"/>
    <property type="match status" value="1"/>
</dbReference>
<feature type="region of interest" description="Disordered" evidence="8">
    <location>
        <begin position="1"/>
        <end position="91"/>
    </location>
</feature>
<protein>
    <submittedName>
        <fullName evidence="11">Cell division protein FtsQ</fullName>
    </submittedName>
</protein>
<reference evidence="11 12" key="1">
    <citation type="submission" date="2020-08" db="EMBL/GenBank/DDBJ databases">
        <title>Sequencing the genomes of 1000 actinobacteria strains.</title>
        <authorList>
            <person name="Klenk H.-P."/>
        </authorList>
    </citation>
    <scope>NUCLEOTIDE SEQUENCE [LARGE SCALE GENOMIC DNA]</scope>
    <source>
        <strain evidence="11 12">DSM 23040</strain>
    </source>
</reference>
<evidence type="ECO:0000259" key="10">
    <source>
        <dbReference type="PROSITE" id="PS51779"/>
    </source>
</evidence>
<evidence type="ECO:0000256" key="8">
    <source>
        <dbReference type="SAM" id="MobiDB-lite"/>
    </source>
</evidence>
<comment type="caution">
    <text evidence="11">The sequence shown here is derived from an EMBL/GenBank/DDBJ whole genome shotgun (WGS) entry which is preliminary data.</text>
</comment>
<dbReference type="RefSeq" id="WP_183373517.1">
    <property type="nucleotide sequence ID" value="NZ_CBCSFZ010000024.1"/>
</dbReference>
<dbReference type="Pfam" id="PF03799">
    <property type="entry name" value="FtsQ_DivIB_C"/>
    <property type="match status" value="1"/>
</dbReference>
<dbReference type="Proteomes" id="UP000568050">
    <property type="component" value="Unassembled WGS sequence"/>
</dbReference>
<feature type="transmembrane region" description="Helical" evidence="9">
    <location>
        <begin position="103"/>
        <end position="125"/>
    </location>
</feature>
<dbReference type="AlphaFoldDB" id="A0A839QSV8"/>